<comment type="caution">
    <text evidence="1">The sequence shown here is derived from an EMBL/GenBank/DDBJ whole genome shotgun (WGS) entry which is preliminary data.</text>
</comment>
<protein>
    <submittedName>
        <fullName evidence="1">Uncharacterized protein</fullName>
    </submittedName>
</protein>
<accession>A0AAE0BWG2</accession>
<organism evidence="1 2">
    <name type="scientific">Cymbomonas tetramitiformis</name>
    <dbReference type="NCBI Taxonomy" id="36881"/>
    <lineage>
        <taxon>Eukaryota</taxon>
        <taxon>Viridiplantae</taxon>
        <taxon>Chlorophyta</taxon>
        <taxon>Pyramimonadophyceae</taxon>
        <taxon>Pyramimonadales</taxon>
        <taxon>Pyramimonadaceae</taxon>
        <taxon>Cymbomonas</taxon>
    </lineage>
</organism>
<proteinExistence type="predicted"/>
<sequence>MTDKTALEQLGRYNDVRLLELSHGSEAFCGWEDPKLTEEFDQLTKHAFVKKWQFKYMETGMVGQPTYKYWVPYDQFDWKDGFEDPRPLRTAKDEPQCKK</sequence>
<evidence type="ECO:0000313" key="2">
    <source>
        <dbReference type="Proteomes" id="UP001190700"/>
    </source>
</evidence>
<dbReference type="Proteomes" id="UP001190700">
    <property type="component" value="Unassembled WGS sequence"/>
</dbReference>
<dbReference type="EMBL" id="LGRX02032292">
    <property type="protein sequence ID" value="KAK3244093.1"/>
    <property type="molecule type" value="Genomic_DNA"/>
</dbReference>
<keyword evidence="2" id="KW-1185">Reference proteome</keyword>
<evidence type="ECO:0000313" key="1">
    <source>
        <dbReference type="EMBL" id="KAK3244093.1"/>
    </source>
</evidence>
<gene>
    <name evidence="1" type="ORF">CYMTET_46283</name>
</gene>
<dbReference type="AlphaFoldDB" id="A0AAE0BWG2"/>
<reference evidence="1 2" key="1">
    <citation type="journal article" date="2015" name="Genome Biol. Evol.">
        <title>Comparative Genomics of a Bacterivorous Green Alga Reveals Evolutionary Causalities and Consequences of Phago-Mixotrophic Mode of Nutrition.</title>
        <authorList>
            <person name="Burns J.A."/>
            <person name="Paasch A."/>
            <person name="Narechania A."/>
            <person name="Kim E."/>
        </authorList>
    </citation>
    <scope>NUCLEOTIDE SEQUENCE [LARGE SCALE GENOMIC DNA]</scope>
    <source>
        <strain evidence="1 2">PLY_AMNH</strain>
    </source>
</reference>
<name>A0AAE0BWG2_9CHLO</name>